<dbReference type="AlphaFoldDB" id="A0A1L8CXP4"/>
<keyword evidence="1" id="KW-0175">Coiled coil</keyword>
<name>A0A1L8CXP4_9THEO</name>
<accession>A0A1L8CXP4</accession>
<organism evidence="2 3">
    <name type="scientific">Carboxydothermus pertinax</name>
    <dbReference type="NCBI Taxonomy" id="870242"/>
    <lineage>
        <taxon>Bacteria</taxon>
        <taxon>Bacillati</taxon>
        <taxon>Bacillota</taxon>
        <taxon>Clostridia</taxon>
        <taxon>Thermoanaerobacterales</taxon>
        <taxon>Thermoanaerobacteraceae</taxon>
        <taxon>Carboxydothermus</taxon>
    </lineage>
</organism>
<dbReference type="STRING" id="870242.cpu_21390"/>
<comment type="caution">
    <text evidence="2">The sequence shown here is derived from an EMBL/GenBank/DDBJ whole genome shotgun (WGS) entry which is preliminary data.</text>
</comment>
<reference evidence="3" key="1">
    <citation type="submission" date="2016-12" db="EMBL/GenBank/DDBJ databases">
        <title>Draft Genome Sequences od Carboxydothermus pertinax and islandicus, Hydrogenogenic Carboxydotrophic Bacteria.</title>
        <authorList>
            <person name="Fukuyama Y."/>
            <person name="Ohmae K."/>
            <person name="Yoneda Y."/>
            <person name="Yoshida T."/>
            <person name="Sako Y."/>
        </authorList>
    </citation>
    <scope>NUCLEOTIDE SEQUENCE [LARGE SCALE GENOMIC DNA]</scope>
    <source>
        <strain evidence="3">Ug1</strain>
    </source>
</reference>
<proteinExistence type="predicted"/>
<dbReference type="EMBL" id="BDJK01000055">
    <property type="protein sequence ID" value="GAV23629.1"/>
    <property type="molecule type" value="Genomic_DNA"/>
</dbReference>
<keyword evidence="3" id="KW-1185">Reference proteome</keyword>
<dbReference type="OrthoDB" id="1727065at2"/>
<dbReference type="RefSeq" id="WP_075860022.1">
    <property type="nucleotide sequence ID" value="NZ_BDJK01000055.1"/>
</dbReference>
<feature type="coiled-coil region" evidence="1">
    <location>
        <begin position="93"/>
        <end position="124"/>
    </location>
</feature>
<sequence>MAIVLDILLLGLCGFLVAYPFFLKTETEKTGTHSLKEKLLRDKEAVFKALSEIEFDFHMGKISEKDYEELKNRYMKEASLVMNAFNELIGEKKDRKSERVSSIERDIEKEIEEELRKLRNKKRRD</sequence>
<evidence type="ECO:0008006" key="4">
    <source>
        <dbReference type="Google" id="ProtNLM"/>
    </source>
</evidence>
<evidence type="ECO:0000313" key="3">
    <source>
        <dbReference type="Proteomes" id="UP000187485"/>
    </source>
</evidence>
<evidence type="ECO:0000313" key="2">
    <source>
        <dbReference type="EMBL" id="GAV23629.1"/>
    </source>
</evidence>
<dbReference type="Proteomes" id="UP000187485">
    <property type="component" value="Unassembled WGS sequence"/>
</dbReference>
<evidence type="ECO:0000256" key="1">
    <source>
        <dbReference type="SAM" id="Coils"/>
    </source>
</evidence>
<gene>
    <name evidence="2" type="ORF">cpu_21390</name>
</gene>
<protein>
    <recommendedName>
        <fullName evidence="4">C-type cytochrome biogenesis protein CcmI</fullName>
    </recommendedName>
</protein>